<dbReference type="Proteomes" id="UP001165085">
    <property type="component" value="Unassembled WGS sequence"/>
</dbReference>
<proteinExistence type="inferred from homology"/>
<protein>
    <submittedName>
        <fullName evidence="9">Uncharacterized protein</fullName>
    </submittedName>
</protein>
<comment type="similarity">
    <text evidence="2">Belongs to the CD36 family.</text>
</comment>
<feature type="transmembrane region" description="Helical" evidence="8">
    <location>
        <begin position="118"/>
        <end position="139"/>
    </location>
</feature>
<dbReference type="OrthoDB" id="203327at2759"/>
<feature type="region of interest" description="Disordered" evidence="7">
    <location>
        <begin position="1"/>
        <end position="40"/>
    </location>
</feature>
<dbReference type="PANTHER" id="PTHR11923:SF51">
    <property type="entry name" value="LYSOSOME MEMBRANE PROTEIN 2"/>
    <property type="match status" value="1"/>
</dbReference>
<evidence type="ECO:0000256" key="1">
    <source>
        <dbReference type="ARBA" id="ARBA00004370"/>
    </source>
</evidence>
<evidence type="ECO:0000256" key="4">
    <source>
        <dbReference type="ARBA" id="ARBA00022989"/>
    </source>
</evidence>
<accession>A0A9W7B1N1</accession>
<evidence type="ECO:0000256" key="2">
    <source>
        <dbReference type="ARBA" id="ARBA00010532"/>
    </source>
</evidence>
<dbReference type="GO" id="GO:0016020">
    <property type="term" value="C:membrane"/>
    <property type="evidence" value="ECO:0007669"/>
    <property type="project" value="UniProtKB-SubCell"/>
</dbReference>
<evidence type="ECO:0000256" key="5">
    <source>
        <dbReference type="ARBA" id="ARBA00023136"/>
    </source>
</evidence>
<dbReference type="PRINTS" id="PR01609">
    <property type="entry name" value="CD36FAMILY"/>
</dbReference>
<dbReference type="AlphaFoldDB" id="A0A9W7B1N1"/>
<keyword evidence="6" id="KW-0325">Glycoprotein</keyword>
<evidence type="ECO:0000256" key="6">
    <source>
        <dbReference type="ARBA" id="ARBA00023180"/>
    </source>
</evidence>
<feature type="transmembrane region" description="Helical" evidence="8">
    <location>
        <begin position="668"/>
        <end position="692"/>
    </location>
</feature>
<evidence type="ECO:0000313" key="10">
    <source>
        <dbReference type="Proteomes" id="UP001165085"/>
    </source>
</evidence>
<dbReference type="PANTHER" id="PTHR11923">
    <property type="entry name" value="SCAVENGER RECEPTOR CLASS B TYPE-1 SR-B1"/>
    <property type="match status" value="1"/>
</dbReference>
<evidence type="ECO:0000256" key="3">
    <source>
        <dbReference type="ARBA" id="ARBA00022692"/>
    </source>
</evidence>
<dbReference type="EMBL" id="BRXY01000239">
    <property type="protein sequence ID" value="GMH79905.1"/>
    <property type="molecule type" value="Genomic_DNA"/>
</dbReference>
<dbReference type="GO" id="GO:0005044">
    <property type="term" value="F:scavenger receptor activity"/>
    <property type="evidence" value="ECO:0007669"/>
    <property type="project" value="TreeGrafter"/>
</dbReference>
<evidence type="ECO:0000256" key="8">
    <source>
        <dbReference type="SAM" id="Phobius"/>
    </source>
</evidence>
<keyword evidence="3 8" id="KW-0812">Transmembrane</keyword>
<dbReference type="InterPro" id="IPR002159">
    <property type="entry name" value="CD36_fam"/>
</dbReference>
<keyword evidence="10" id="KW-1185">Reference proteome</keyword>
<comment type="caution">
    <text evidence="9">The sequence shown here is derived from an EMBL/GenBank/DDBJ whole genome shotgun (WGS) entry which is preliminary data.</text>
</comment>
<evidence type="ECO:0000256" key="7">
    <source>
        <dbReference type="SAM" id="MobiDB-lite"/>
    </source>
</evidence>
<name>A0A9W7B1N1_9STRA</name>
<organism evidence="9 10">
    <name type="scientific">Triparma strigata</name>
    <dbReference type="NCBI Taxonomy" id="1606541"/>
    <lineage>
        <taxon>Eukaryota</taxon>
        <taxon>Sar</taxon>
        <taxon>Stramenopiles</taxon>
        <taxon>Ochrophyta</taxon>
        <taxon>Bolidophyceae</taxon>
        <taxon>Parmales</taxon>
        <taxon>Triparmaceae</taxon>
        <taxon>Triparma</taxon>
    </lineage>
</organism>
<evidence type="ECO:0000313" key="9">
    <source>
        <dbReference type="EMBL" id="GMH79905.1"/>
    </source>
</evidence>
<keyword evidence="4 8" id="KW-1133">Transmembrane helix</keyword>
<gene>
    <name evidence="9" type="ORF">TrST_g10346</name>
</gene>
<sequence length="733" mass="82774">MPKNKRKPQLNLQTEEDQEQALPFVSDPRPTLQSMNGGEKMESGELNIRNKLNDTSLSSEKFCCCISTRRKTRELAALSEDLLPNTVEEHNQSRISNPKKKAEPSSIRKAFTGTNLPLSLLLIGTVLTLFSSLTIIPIVEYFLNSQVQQEVIVTGPDSPSFASWASNTDEDGLKVNYNVYLFEIANHADVLLGAKPELSQVGPYVYNEYFTRHQIKWNADKTEVTYYMQWTYVFDEVASHPRSDTNDTIVQANMVAMGLRTLVKGMDSVIETAIQTWISQQSAVIQPILHKLLDDEDPADLITKAAICLTSGKDAMGPFHRRSPRDLYFGYSDDPTLATIKSLLPEDAAKDFSTYAPGLSNNYTDEADVVRRDNTWTTYTGKDDIKKLGTYKYYANMTEMYVCPDYTFACDGVIPPTPDLDAGEIPVCHKFQAEWTDRQIFCHGYIPMFHGHEANKIEGTDATQTGDLPVRGDYMQVFISDLYRSSRLKYFGDVDDWHGITLRRYGIDPADLLNADSDPSQADFYQFAYNGMENMTTAAGFPLFASKPHYLDADDEALLGVVGMNPDPKLHDTYVDYEPITGVAMRAAKRLQINTALYPLPVLRSGTVENYELRKHWPNYTDVFDCMEMVTDGTQEVYTPYAWTDEFYTYSDDDADEFKDVVLGTQDLAVAISIYSAIAAGTFLVCFGWTYYYRKSVKREERESLALELTEKEQLILGSDPLTLSARHDTVTF</sequence>
<reference evidence="10" key="1">
    <citation type="journal article" date="2023" name="Commun. Biol.">
        <title>Genome analysis of Parmales, the sister group of diatoms, reveals the evolutionary specialization of diatoms from phago-mixotrophs to photoautotrophs.</title>
        <authorList>
            <person name="Ban H."/>
            <person name="Sato S."/>
            <person name="Yoshikawa S."/>
            <person name="Yamada K."/>
            <person name="Nakamura Y."/>
            <person name="Ichinomiya M."/>
            <person name="Sato N."/>
            <person name="Blanc-Mathieu R."/>
            <person name="Endo H."/>
            <person name="Kuwata A."/>
            <person name="Ogata H."/>
        </authorList>
    </citation>
    <scope>NUCLEOTIDE SEQUENCE [LARGE SCALE GENOMIC DNA]</scope>
    <source>
        <strain evidence="10">NIES 3701</strain>
    </source>
</reference>
<dbReference type="Pfam" id="PF01130">
    <property type="entry name" value="CD36"/>
    <property type="match status" value="1"/>
</dbReference>
<keyword evidence="5 8" id="KW-0472">Membrane</keyword>
<dbReference type="GO" id="GO:0005737">
    <property type="term" value="C:cytoplasm"/>
    <property type="evidence" value="ECO:0007669"/>
    <property type="project" value="TreeGrafter"/>
</dbReference>
<comment type="subcellular location">
    <subcellularLocation>
        <location evidence="1">Membrane</location>
    </subcellularLocation>
</comment>